<keyword evidence="1 3" id="KW-0378">Hydrolase</keyword>
<dbReference type="Pfam" id="PF00699">
    <property type="entry name" value="Urease_beta"/>
    <property type="match status" value="1"/>
</dbReference>
<organism evidence="4 5">
    <name type="scientific">Kaistia geumhonensis</name>
    <dbReference type="NCBI Taxonomy" id="410839"/>
    <lineage>
        <taxon>Bacteria</taxon>
        <taxon>Pseudomonadati</taxon>
        <taxon>Pseudomonadota</taxon>
        <taxon>Alphaproteobacteria</taxon>
        <taxon>Hyphomicrobiales</taxon>
        <taxon>Kaistiaceae</taxon>
        <taxon>Kaistia</taxon>
    </lineage>
</organism>
<comment type="similarity">
    <text evidence="3">Belongs to the urease beta subunit family.</text>
</comment>
<dbReference type="PANTHER" id="PTHR33569">
    <property type="entry name" value="UREASE"/>
    <property type="match status" value="1"/>
</dbReference>
<dbReference type="PANTHER" id="PTHR33569:SF1">
    <property type="entry name" value="UREASE"/>
    <property type="match status" value="1"/>
</dbReference>
<comment type="subunit">
    <text evidence="3">Heterotrimer of UreA (gamma), UreB (beta) and UreC (alpha) subunits. Three heterotrimers associate to form the active enzyme.</text>
</comment>
<comment type="caution">
    <text evidence="4">The sequence shown here is derived from an EMBL/GenBank/DDBJ whole genome shotgun (WGS) entry which is preliminary data.</text>
</comment>
<comment type="pathway">
    <text evidence="3">Nitrogen metabolism; urea degradation; CO(2) and NH(3) from urea (urease route): step 1/1.</text>
</comment>
<evidence type="ECO:0000256" key="2">
    <source>
        <dbReference type="ARBA" id="ARBA00047778"/>
    </source>
</evidence>
<dbReference type="InterPro" id="IPR050069">
    <property type="entry name" value="Urease_subunit"/>
</dbReference>
<evidence type="ECO:0000256" key="1">
    <source>
        <dbReference type="ARBA" id="ARBA00022801"/>
    </source>
</evidence>
<gene>
    <name evidence="3" type="primary">ureB</name>
    <name evidence="4" type="ORF">QO015_000247</name>
</gene>
<dbReference type="SUPFAM" id="SSF51278">
    <property type="entry name" value="Urease, beta-subunit"/>
    <property type="match status" value="1"/>
</dbReference>
<keyword evidence="5" id="KW-1185">Reference proteome</keyword>
<sequence length="136" mass="15182">MTAEPRKVPVGGLVLADGDIEINAGYPTTTLKVRNTGDRPIQVGSHFHFFEVNASLEFDRAQAFGKRLNIPATTALRFEPGDEKEVVLVPFQGKQRIIGFNGLVDGWVGDENYNDYRPRLADALERVTRYGFKNKS</sequence>
<evidence type="ECO:0000313" key="4">
    <source>
        <dbReference type="EMBL" id="MDQ0514634.1"/>
    </source>
</evidence>
<dbReference type="Proteomes" id="UP001223743">
    <property type="component" value="Unassembled WGS sequence"/>
</dbReference>
<dbReference type="InterPro" id="IPR002019">
    <property type="entry name" value="Urease_beta-like"/>
</dbReference>
<evidence type="ECO:0000256" key="3">
    <source>
        <dbReference type="HAMAP-Rule" id="MF_01954"/>
    </source>
</evidence>
<comment type="subcellular location">
    <subcellularLocation>
        <location evidence="3">Cytoplasm</location>
    </subcellularLocation>
</comment>
<name>A0ABU0M109_9HYPH</name>
<dbReference type="InterPro" id="IPR036461">
    <property type="entry name" value="Urease_betasu_sf"/>
</dbReference>
<dbReference type="EMBL" id="JAUSWJ010000001">
    <property type="protein sequence ID" value="MDQ0514634.1"/>
    <property type="molecule type" value="Genomic_DNA"/>
</dbReference>
<dbReference type="GO" id="GO:0009039">
    <property type="term" value="F:urease activity"/>
    <property type="evidence" value="ECO:0007669"/>
    <property type="project" value="UniProtKB-EC"/>
</dbReference>
<dbReference type="NCBIfam" id="TIGR00192">
    <property type="entry name" value="urease_beta"/>
    <property type="match status" value="1"/>
</dbReference>
<dbReference type="Gene3D" id="2.10.150.10">
    <property type="entry name" value="Urease, beta subunit"/>
    <property type="match status" value="1"/>
</dbReference>
<comment type="catalytic activity">
    <reaction evidence="2 3">
        <text>urea + 2 H2O + H(+) = hydrogencarbonate + 2 NH4(+)</text>
        <dbReference type="Rhea" id="RHEA:20557"/>
        <dbReference type="ChEBI" id="CHEBI:15377"/>
        <dbReference type="ChEBI" id="CHEBI:15378"/>
        <dbReference type="ChEBI" id="CHEBI:16199"/>
        <dbReference type="ChEBI" id="CHEBI:17544"/>
        <dbReference type="ChEBI" id="CHEBI:28938"/>
        <dbReference type="EC" id="3.5.1.5"/>
    </reaction>
</comment>
<dbReference type="EC" id="3.5.1.5" evidence="3"/>
<keyword evidence="3" id="KW-0963">Cytoplasm</keyword>
<dbReference type="NCBIfam" id="NF009682">
    <property type="entry name" value="PRK13203.1"/>
    <property type="match status" value="1"/>
</dbReference>
<accession>A0ABU0M109</accession>
<evidence type="ECO:0000313" key="5">
    <source>
        <dbReference type="Proteomes" id="UP001223743"/>
    </source>
</evidence>
<dbReference type="CDD" id="cd00407">
    <property type="entry name" value="Urease_beta"/>
    <property type="match status" value="1"/>
</dbReference>
<proteinExistence type="inferred from homology"/>
<reference evidence="4 5" key="1">
    <citation type="submission" date="2023-07" db="EMBL/GenBank/DDBJ databases">
        <title>Genomic Encyclopedia of Type Strains, Phase IV (KMG-IV): sequencing the most valuable type-strain genomes for metagenomic binning, comparative biology and taxonomic classification.</title>
        <authorList>
            <person name="Goeker M."/>
        </authorList>
    </citation>
    <scope>NUCLEOTIDE SEQUENCE [LARGE SCALE GENOMIC DNA]</scope>
    <source>
        <strain evidence="4 5">B1-1</strain>
    </source>
</reference>
<dbReference type="RefSeq" id="WP_266282002.1">
    <property type="nucleotide sequence ID" value="NZ_JAPKNF010000001.1"/>
</dbReference>
<dbReference type="HAMAP" id="MF_01954">
    <property type="entry name" value="Urease_beta"/>
    <property type="match status" value="1"/>
</dbReference>
<protein>
    <recommendedName>
        <fullName evidence="3">Urease subunit beta</fullName>
        <ecNumber evidence="3">3.5.1.5</ecNumber>
    </recommendedName>
    <alternativeName>
        <fullName evidence="3">Urea amidohydrolase subunit beta</fullName>
    </alternativeName>
</protein>